<dbReference type="SFLD" id="SFLDS00029">
    <property type="entry name" value="Radical_SAM"/>
    <property type="match status" value="1"/>
</dbReference>
<keyword evidence="7 8" id="KW-0411">Iron-sulfur</keyword>
<name>A0A0U5AQY8_9BACT</name>
<feature type="domain" description="MTTase N-terminal" evidence="10">
    <location>
        <begin position="13"/>
        <end position="130"/>
    </location>
</feature>
<feature type="binding site" evidence="8">
    <location>
        <position position="90"/>
    </location>
    <ligand>
        <name>[4Fe-4S] cluster</name>
        <dbReference type="ChEBI" id="CHEBI:49883"/>
        <label>1</label>
    </ligand>
</feature>
<evidence type="ECO:0000256" key="8">
    <source>
        <dbReference type="HAMAP-Rule" id="MF_01865"/>
    </source>
</evidence>
<dbReference type="EC" id="2.8.4.4" evidence="8"/>
<dbReference type="PROSITE" id="PS50926">
    <property type="entry name" value="TRAM"/>
    <property type="match status" value="1"/>
</dbReference>
<keyword evidence="4 8" id="KW-0949">S-adenosyl-L-methionine</keyword>
<organism evidence="12 13">
    <name type="scientific">Caldimicrobium thiodismutans</name>
    <dbReference type="NCBI Taxonomy" id="1653476"/>
    <lineage>
        <taxon>Bacteria</taxon>
        <taxon>Pseudomonadati</taxon>
        <taxon>Thermodesulfobacteriota</taxon>
        <taxon>Thermodesulfobacteria</taxon>
        <taxon>Thermodesulfobacteriales</taxon>
        <taxon>Thermodesulfobacteriaceae</taxon>
        <taxon>Caldimicrobium</taxon>
    </lineage>
</organism>
<dbReference type="InterPro" id="IPR058240">
    <property type="entry name" value="rSAM_sf"/>
</dbReference>
<keyword evidence="1 8" id="KW-0004">4Fe-4S</keyword>
<dbReference type="PROSITE" id="PS51449">
    <property type="entry name" value="MTTASE_N"/>
    <property type="match status" value="1"/>
</dbReference>
<reference evidence="12 13" key="1">
    <citation type="journal article" date="2016" name="Int. J. Syst. Evol. Microbiol.">
        <title>Caldimicrobium thiodismutans sp. nov., a sulfur-disproportionating bacterium isolated from a hot spring, and emended description of the genus Caldimicrobium.</title>
        <authorList>
            <person name="Kojima H."/>
            <person name="Umezawa K."/>
            <person name="Fukui M."/>
        </authorList>
    </citation>
    <scope>NUCLEOTIDE SEQUENCE [LARGE SCALE GENOMIC DNA]</scope>
    <source>
        <strain evidence="12 13">TF1</strain>
    </source>
</reference>
<proteinExistence type="inferred from homology"/>
<dbReference type="AlphaFoldDB" id="A0A0U5AQY8"/>
<feature type="domain" description="TRAM" evidence="9">
    <location>
        <begin position="363"/>
        <end position="431"/>
    </location>
</feature>
<dbReference type="GO" id="GO:0051539">
    <property type="term" value="F:4 iron, 4 sulfur cluster binding"/>
    <property type="evidence" value="ECO:0007669"/>
    <property type="project" value="UniProtKB-UniRule"/>
</dbReference>
<dbReference type="GO" id="GO:0103039">
    <property type="term" value="F:protein methylthiotransferase activity"/>
    <property type="evidence" value="ECO:0007669"/>
    <property type="project" value="UniProtKB-EC"/>
</dbReference>
<comment type="cofactor">
    <cofactor evidence="8">
        <name>[4Fe-4S] cluster</name>
        <dbReference type="ChEBI" id="CHEBI:49883"/>
    </cofactor>
    <text evidence="8">Binds 2 [4Fe-4S] clusters. One cluster is coordinated with 3 cysteines and an exchangeable S-adenosyl-L-methionine.</text>
</comment>
<dbReference type="InterPro" id="IPR007197">
    <property type="entry name" value="rSAM"/>
</dbReference>
<dbReference type="CDD" id="cd01335">
    <property type="entry name" value="Radical_SAM"/>
    <property type="match status" value="1"/>
</dbReference>
<dbReference type="SUPFAM" id="SSF102114">
    <property type="entry name" value="Radical SAM enzymes"/>
    <property type="match status" value="1"/>
</dbReference>
<dbReference type="GO" id="GO:0005829">
    <property type="term" value="C:cytosol"/>
    <property type="evidence" value="ECO:0007669"/>
    <property type="project" value="TreeGrafter"/>
</dbReference>
<keyword evidence="5 8" id="KW-0479">Metal-binding</keyword>
<feature type="binding site" evidence="8">
    <location>
        <position position="151"/>
    </location>
    <ligand>
        <name>[4Fe-4S] cluster</name>
        <dbReference type="ChEBI" id="CHEBI:49883"/>
        <label>2</label>
        <note>4Fe-4S-S-AdoMet</note>
    </ligand>
</feature>
<comment type="catalytic activity">
    <reaction evidence="8">
        <text>L-aspartate(89)-[ribosomal protein uS12]-hydrogen + (sulfur carrier)-SH + AH2 + 2 S-adenosyl-L-methionine = 3-methylsulfanyl-L-aspartate(89)-[ribosomal protein uS12]-hydrogen + (sulfur carrier)-H + 5'-deoxyadenosine + L-methionine + A + S-adenosyl-L-homocysteine + 2 H(+)</text>
        <dbReference type="Rhea" id="RHEA:37087"/>
        <dbReference type="Rhea" id="RHEA-COMP:10460"/>
        <dbReference type="Rhea" id="RHEA-COMP:10461"/>
        <dbReference type="Rhea" id="RHEA-COMP:14737"/>
        <dbReference type="Rhea" id="RHEA-COMP:14739"/>
        <dbReference type="ChEBI" id="CHEBI:13193"/>
        <dbReference type="ChEBI" id="CHEBI:15378"/>
        <dbReference type="ChEBI" id="CHEBI:17319"/>
        <dbReference type="ChEBI" id="CHEBI:17499"/>
        <dbReference type="ChEBI" id="CHEBI:29917"/>
        <dbReference type="ChEBI" id="CHEBI:29961"/>
        <dbReference type="ChEBI" id="CHEBI:57844"/>
        <dbReference type="ChEBI" id="CHEBI:57856"/>
        <dbReference type="ChEBI" id="CHEBI:59789"/>
        <dbReference type="ChEBI" id="CHEBI:64428"/>
        <dbReference type="ChEBI" id="CHEBI:73599"/>
        <dbReference type="EC" id="2.8.4.4"/>
    </reaction>
</comment>
<evidence type="ECO:0000256" key="7">
    <source>
        <dbReference type="ARBA" id="ARBA00023014"/>
    </source>
</evidence>
<evidence type="ECO:0000256" key="1">
    <source>
        <dbReference type="ARBA" id="ARBA00022485"/>
    </source>
</evidence>
<dbReference type="EMBL" id="AP014945">
    <property type="protein sequence ID" value="BAU23313.1"/>
    <property type="molecule type" value="Genomic_DNA"/>
</dbReference>
<feature type="binding site" evidence="8">
    <location>
        <position position="144"/>
    </location>
    <ligand>
        <name>[4Fe-4S] cluster</name>
        <dbReference type="ChEBI" id="CHEBI:49883"/>
        <label>2</label>
        <note>4Fe-4S-S-AdoMet</note>
    </ligand>
</feature>
<evidence type="ECO:0000259" key="9">
    <source>
        <dbReference type="PROSITE" id="PS50926"/>
    </source>
</evidence>
<feature type="binding site" evidence="8">
    <location>
        <position position="22"/>
    </location>
    <ligand>
        <name>[4Fe-4S] cluster</name>
        <dbReference type="ChEBI" id="CHEBI:49883"/>
        <label>1</label>
    </ligand>
</feature>
<evidence type="ECO:0000256" key="6">
    <source>
        <dbReference type="ARBA" id="ARBA00023004"/>
    </source>
</evidence>
<comment type="function">
    <text evidence="8">Catalyzes the methylthiolation of an aspartic acid residue of ribosomal protein uS12.</text>
</comment>
<dbReference type="Gene3D" id="2.40.50.140">
    <property type="entry name" value="Nucleic acid-binding proteins"/>
    <property type="match status" value="1"/>
</dbReference>
<evidence type="ECO:0000256" key="5">
    <source>
        <dbReference type="ARBA" id="ARBA00022723"/>
    </source>
</evidence>
<feature type="domain" description="Radical SAM core" evidence="11">
    <location>
        <begin position="130"/>
        <end position="360"/>
    </location>
</feature>
<dbReference type="InterPro" id="IPR002792">
    <property type="entry name" value="TRAM_dom"/>
</dbReference>
<evidence type="ECO:0000313" key="13">
    <source>
        <dbReference type="Proteomes" id="UP000068196"/>
    </source>
</evidence>
<keyword evidence="13" id="KW-1185">Reference proteome</keyword>
<feature type="binding site" evidence="8">
    <location>
        <position position="58"/>
    </location>
    <ligand>
        <name>[4Fe-4S] cluster</name>
        <dbReference type="ChEBI" id="CHEBI:49883"/>
        <label>1</label>
    </ligand>
</feature>
<dbReference type="GO" id="GO:0046872">
    <property type="term" value="F:metal ion binding"/>
    <property type="evidence" value="ECO:0007669"/>
    <property type="project" value="UniProtKB-KW"/>
</dbReference>
<dbReference type="PATRIC" id="fig|1653476.3.peg.963"/>
<keyword evidence="2 8" id="KW-0963">Cytoplasm</keyword>
<comment type="subcellular location">
    <subcellularLocation>
        <location evidence="8">Cytoplasm</location>
    </subcellularLocation>
</comment>
<dbReference type="HAMAP" id="MF_01865">
    <property type="entry name" value="MTTase_RimO"/>
    <property type="match status" value="1"/>
</dbReference>
<dbReference type="Gene3D" id="3.40.50.12160">
    <property type="entry name" value="Methylthiotransferase, N-terminal domain"/>
    <property type="match status" value="1"/>
</dbReference>
<evidence type="ECO:0000256" key="4">
    <source>
        <dbReference type="ARBA" id="ARBA00022691"/>
    </source>
</evidence>
<dbReference type="OrthoDB" id="9805215at2"/>
<feature type="binding site" evidence="8">
    <location>
        <position position="148"/>
    </location>
    <ligand>
        <name>[4Fe-4S] cluster</name>
        <dbReference type="ChEBI" id="CHEBI:49883"/>
        <label>2</label>
        <note>4Fe-4S-S-AdoMet</note>
    </ligand>
</feature>
<dbReference type="InterPro" id="IPR013848">
    <property type="entry name" value="Methylthiotransferase_N"/>
</dbReference>
<dbReference type="Pfam" id="PF00919">
    <property type="entry name" value="UPF0004"/>
    <property type="match status" value="1"/>
</dbReference>
<dbReference type="STRING" id="1653476.THC_0928"/>
<dbReference type="InterPro" id="IPR006638">
    <property type="entry name" value="Elp3/MiaA/NifB-like_rSAM"/>
</dbReference>
<dbReference type="FunFam" id="3.80.30.20:FF:000001">
    <property type="entry name" value="tRNA-2-methylthio-N(6)-dimethylallyladenosine synthase 2"/>
    <property type="match status" value="1"/>
</dbReference>
<dbReference type="GO" id="GO:0006400">
    <property type="term" value="P:tRNA modification"/>
    <property type="evidence" value="ECO:0007669"/>
    <property type="project" value="InterPro"/>
</dbReference>
<dbReference type="Pfam" id="PF18693">
    <property type="entry name" value="TRAM_2"/>
    <property type="match status" value="1"/>
</dbReference>
<keyword evidence="3 8" id="KW-0808">Transferase</keyword>
<comment type="similarity">
    <text evidence="8">Belongs to the methylthiotransferase family. RimO subfamily.</text>
</comment>
<accession>A0A0U5AQY8</accession>
<dbReference type="InterPro" id="IPR038135">
    <property type="entry name" value="Methylthiotransferase_N_sf"/>
</dbReference>
<evidence type="ECO:0000259" key="10">
    <source>
        <dbReference type="PROSITE" id="PS51449"/>
    </source>
</evidence>
<dbReference type="InterPro" id="IPR023404">
    <property type="entry name" value="rSAM_horseshoe"/>
</dbReference>
<protein>
    <recommendedName>
        <fullName evidence="8">Ribosomal protein uS12 methylthiotransferase RimO</fullName>
        <shortName evidence="8">uS12 MTTase</shortName>
        <shortName evidence="8">uS12 methylthiotransferase</shortName>
        <ecNumber evidence="8">2.8.4.4</ecNumber>
    </recommendedName>
    <alternativeName>
        <fullName evidence="8">Ribosomal protein uS12 (aspartate-C(3))-methylthiotransferase</fullName>
    </alternativeName>
    <alternativeName>
        <fullName evidence="8">Ribosome maturation factor RimO</fullName>
    </alternativeName>
</protein>
<dbReference type="KEGG" id="cthi:THC_0928"/>
<evidence type="ECO:0000256" key="2">
    <source>
        <dbReference type="ARBA" id="ARBA00022490"/>
    </source>
</evidence>
<reference evidence="13" key="2">
    <citation type="journal article" date="2016" name="Int. J. Syst. Evol. Microbiol.">
        <title>Caldimicrobium thiodismutans sp. nov., a sulfur-disproportionating bacterium isolated from a hot spring.</title>
        <authorList>
            <person name="Kojima H."/>
            <person name="Umezawa K."/>
            <person name="Fukui M."/>
        </authorList>
    </citation>
    <scope>NUCLEOTIDE SEQUENCE [LARGE SCALE GENOMIC DNA]</scope>
    <source>
        <strain evidence="13">TF1</strain>
    </source>
</reference>
<dbReference type="InterPro" id="IPR005839">
    <property type="entry name" value="Methylthiotransferase"/>
</dbReference>
<dbReference type="InterPro" id="IPR005840">
    <property type="entry name" value="Ribosomal_uS12_MeSTrfase_RimO"/>
</dbReference>
<dbReference type="GO" id="GO:0035599">
    <property type="term" value="F:aspartic acid methylthiotransferase activity"/>
    <property type="evidence" value="ECO:0007669"/>
    <property type="project" value="TreeGrafter"/>
</dbReference>
<dbReference type="Proteomes" id="UP000068196">
    <property type="component" value="Chromosome"/>
</dbReference>
<dbReference type="SFLD" id="SFLDG01061">
    <property type="entry name" value="methylthiotransferase"/>
    <property type="match status" value="1"/>
</dbReference>
<dbReference type="PANTHER" id="PTHR43837">
    <property type="entry name" value="RIBOSOMAL PROTEIN S12 METHYLTHIOTRANSFERASE RIMO"/>
    <property type="match status" value="1"/>
</dbReference>
<evidence type="ECO:0000259" key="11">
    <source>
        <dbReference type="PROSITE" id="PS51918"/>
    </source>
</evidence>
<evidence type="ECO:0000256" key="3">
    <source>
        <dbReference type="ARBA" id="ARBA00022679"/>
    </source>
</evidence>
<dbReference type="Gene3D" id="3.80.30.20">
    <property type="entry name" value="tm_1862 like domain"/>
    <property type="match status" value="1"/>
</dbReference>
<dbReference type="PROSITE" id="PS01278">
    <property type="entry name" value="MTTASE_RADICAL"/>
    <property type="match status" value="1"/>
</dbReference>
<dbReference type="NCBIfam" id="TIGR00089">
    <property type="entry name" value="MiaB/RimO family radical SAM methylthiotransferase"/>
    <property type="match status" value="1"/>
</dbReference>
<dbReference type="InterPro" id="IPR020612">
    <property type="entry name" value="Methylthiotransferase_CS"/>
</dbReference>
<dbReference type="PROSITE" id="PS51918">
    <property type="entry name" value="RADICAL_SAM"/>
    <property type="match status" value="1"/>
</dbReference>
<sequence>MKRMKLVRSKTSKKVYPVSLGCPKNKSDFEKLLFLLNQKGYEFTLDPGEADLFWVNTCAFIQPAVNEALEHIFELGELKTPHQKLIVSGCLPARYAIEDLKKLLPEVDEFYGIEPFRYFAKEEPSDKVLSESPFYSYLKISEGCSHRCSYCTIPKIRGPFRSKPLELVLKEAENLLKKGVRELIIVGQDITLYGRDLKESNLLIKLLKKISSLPFHFRIRLLYLHLLHLSDELIEAIFEIPKVVPYFEIPIQHADSEILKKMHRGYTPERILKIIEKVRSFNSMATLRTSIIVGFPGEKEKHFLNLITFLKEAQFDYLGVFPFYPEEGTPAEALPEQVPSKEKKRRVKEVLKVQKEITKKRLNLRVGQRDEVLILGEDIKGRLFGLSTLQAPEIDGLTFLKRGINNLLPGNLVKVKILKSGAYDLWAEPLDLRG</sequence>
<gene>
    <name evidence="8" type="primary">rimO</name>
    <name evidence="12" type="ORF">THC_0928</name>
</gene>
<dbReference type="SFLD" id="SFLDG01082">
    <property type="entry name" value="B12-binding_domain_containing"/>
    <property type="match status" value="1"/>
</dbReference>
<keyword evidence="6 8" id="KW-0408">Iron</keyword>
<dbReference type="Pfam" id="PF04055">
    <property type="entry name" value="Radical_SAM"/>
    <property type="match status" value="1"/>
</dbReference>
<dbReference type="PANTHER" id="PTHR43837:SF1">
    <property type="entry name" value="RIBOSOMAL PROTEIN US12 METHYLTHIOTRANSFERASE RIMO"/>
    <property type="match status" value="1"/>
</dbReference>
<dbReference type="SMART" id="SM00729">
    <property type="entry name" value="Elp3"/>
    <property type="match status" value="1"/>
</dbReference>
<dbReference type="InterPro" id="IPR012340">
    <property type="entry name" value="NA-bd_OB-fold"/>
</dbReference>
<evidence type="ECO:0000313" key="12">
    <source>
        <dbReference type="EMBL" id="BAU23313.1"/>
    </source>
</evidence>